<evidence type="ECO:0000256" key="3">
    <source>
        <dbReference type="ARBA" id="ARBA00020392"/>
    </source>
</evidence>
<evidence type="ECO:0000256" key="12">
    <source>
        <dbReference type="SAM" id="MobiDB-lite"/>
    </source>
</evidence>
<dbReference type="InterPro" id="IPR018006">
    <property type="entry name" value="Flag_FliJ_proteobac"/>
</dbReference>
<dbReference type="InterPro" id="IPR053716">
    <property type="entry name" value="Flag_assembly_chemotaxis_eff"/>
</dbReference>
<dbReference type="Proteomes" id="UP000186806">
    <property type="component" value="Unassembled WGS sequence"/>
</dbReference>
<evidence type="ECO:0000256" key="7">
    <source>
        <dbReference type="ARBA" id="ARBA00022795"/>
    </source>
</evidence>
<comment type="similarity">
    <text evidence="2">Belongs to the FliJ family.</text>
</comment>
<dbReference type="GO" id="GO:0015031">
    <property type="term" value="P:protein transport"/>
    <property type="evidence" value="ECO:0007669"/>
    <property type="project" value="UniProtKB-KW"/>
</dbReference>
<evidence type="ECO:0000256" key="11">
    <source>
        <dbReference type="SAM" id="Coils"/>
    </source>
</evidence>
<keyword evidence="4" id="KW-0813">Transport</keyword>
<comment type="caution">
    <text evidence="13">The sequence shown here is derived from an EMBL/GenBank/DDBJ whole genome shotgun (WGS) entry which is preliminary data.</text>
</comment>
<dbReference type="PIRSF" id="PIRSF019404">
    <property type="entry name" value="FliJ"/>
    <property type="match status" value="1"/>
</dbReference>
<evidence type="ECO:0000256" key="5">
    <source>
        <dbReference type="ARBA" id="ARBA00022475"/>
    </source>
</evidence>
<evidence type="ECO:0000256" key="8">
    <source>
        <dbReference type="ARBA" id="ARBA00022927"/>
    </source>
</evidence>
<feature type="compositionally biased region" description="Polar residues" evidence="12">
    <location>
        <begin position="153"/>
        <end position="165"/>
    </location>
</feature>
<dbReference type="Gene3D" id="1.10.287.1700">
    <property type="match status" value="1"/>
</dbReference>
<keyword evidence="14" id="KW-1185">Reference proteome</keyword>
<keyword evidence="6" id="KW-0145">Chemotaxis</keyword>
<reference evidence="13 14" key="1">
    <citation type="submission" date="2016-12" db="EMBL/GenBank/DDBJ databases">
        <title>Draft genome sequences of strains Salinicola socius SMB35, Salinicola sp. MH3R3-1 and Chromohalobacter sp. SMB17 from the Verkhnekamsk potash mining region of Russia.</title>
        <authorList>
            <person name="Mavrodi D.V."/>
            <person name="Olsson B.E."/>
            <person name="Korsakova E.S."/>
            <person name="Pyankova A."/>
            <person name="Mavrodi O.V."/>
            <person name="Plotnikova E.G."/>
        </authorList>
    </citation>
    <scope>NUCLEOTIDE SEQUENCE [LARGE SCALE GENOMIC DNA]</scope>
    <source>
        <strain evidence="13 14">SMB17</strain>
    </source>
</reference>
<feature type="compositionally biased region" description="Basic and acidic residues" evidence="12">
    <location>
        <begin position="119"/>
        <end position="132"/>
    </location>
</feature>
<evidence type="ECO:0000256" key="10">
    <source>
        <dbReference type="ARBA" id="ARBA00023225"/>
    </source>
</evidence>
<dbReference type="PANTHER" id="PTHR38786">
    <property type="entry name" value="FLAGELLAR FLIJ PROTEIN"/>
    <property type="match status" value="1"/>
</dbReference>
<evidence type="ECO:0000256" key="2">
    <source>
        <dbReference type="ARBA" id="ARBA00010004"/>
    </source>
</evidence>
<evidence type="ECO:0000256" key="6">
    <source>
        <dbReference type="ARBA" id="ARBA00022500"/>
    </source>
</evidence>
<dbReference type="AlphaFoldDB" id="A0A1Q8TCB7"/>
<keyword evidence="7" id="KW-1005">Bacterial flagellum biogenesis</keyword>
<dbReference type="GO" id="GO:0005886">
    <property type="term" value="C:plasma membrane"/>
    <property type="evidence" value="ECO:0007669"/>
    <property type="project" value="UniProtKB-SubCell"/>
</dbReference>
<evidence type="ECO:0000256" key="1">
    <source>
        <dbReference type="ARBA" id="ARBA00004413"/>
    </source>
</evidence>
<keyword evidence="9" id="KW-0472">Membrane</keyword>
<organism evidence="13 14">
    <name type="scientific">Chromohalobacter japonicus</name>
    <dbReference type="NCBI Taxonomy" id="223900"/>
    <lineage>
        <taxon>Bacteria</taxon>
        <taxon>Pseudomonadati</taxon>
        <taxon>Pseudomonadota</taxon>
        <taxon>Gammaproteobacteria</taxon>
        <taxon>Oceanospirillales</taxon>
        <taxon>Halomonadaceae</taxon>
        <taxon>Chromohalobacter</taxon>
    </lineage>
</organism>
<dbReference type="GO" id="GO:0006935">
    <property type="term" value="P:chemotaxis"/>
    <property type="evidence" value="ECO:0007669"/>
    <property type="project" value="UniProtKB-KW"/>
</dbReference>
<keyword evidence="10" id="KW-1006">Bacterial flagellum protein export</keyword>
<gene>
    <name evidence="13" type="ORF">BTW10_09505</name>
</gene>
<evidence type="ECO:0000313" key="14">
    <source>
        <dbReference type="Proteomes" id="UP000186806"/>
    </source>
</evidence>
<dbReference type="RefSeq" id="WP_075369216.1">
    <property type="nucleotide sequence ID" value="NZ_MSDQ01000024.1"/>
</dbReference>
<dbReference type="InterPro" id="IPR012823">
    <property type="entry name" value="Flagell_FliJ"/>
</dbReference>
<sequence>MNARSPLSTLKELAQETCDQAAQSVGHSRRSLQETQQRLDQLLNYRHEYRQRLDKSMEKGIEPANWHNYQQFLASLDQAIASQRKVLNDQQRQLDRQQEAWQGERRKLNTYDTLVSRREQVEQKRATRREQQLFDEMSARMSRRQKNDRGLDVTSTDTTHSNNRF</sequence>
<evidence type="ECO:0000256" key="9">
    <source>
        <dbReference type="ARBA" id="ARBA00023136"/>
    </source>
</evidence>
<dbReference type="PRINTS" id="PR01004">
    <property type="entry name" value="FLGFLIJ"/>
</dbReference>
<dbReference type="InterPro" id="IPR052570">
    <property type="entry name" value="FliJ"/>
</dbReference>
<name>A0A1Q8TCB7_9GAMM</name>
<dbReference type="STRING" id="223900.GCA_000821045_01101"/>
<dbReference type="NCBIfam" id="TIGR02473">
    <property type="entry name" value="flagell_FliJ"/>
    <property type="match status" value="1"/>
</dbReference>
<comment type="subcellular location">
    <subcellularLocation>
        <location evidence="1">Cell membrane</location>
        <topology evidence="1">Peripheral membrane protein</topology>
        <orientation evidence="1">Cytoplasmic side</orientation>
    </subcellularLocation>
</comment>
<accession>A0A1Q8TCB7</accession>
<dbReference type="Pfam" id="PF02050">
    <property type="entry name" value="FliJ"/>
    <property type="match status" value="1"/>
</dbReference>
<dbReference type="EMBL" id="MSDQ01000024">
    <property type="protein sequence ID" value="OLO11321.1"/>
    <property type="molecule type" value="Genomic_DNA"/>
</dbReference>
<keyword evidence="11" id="KW-0175">Coiled coil</keyword>
<evidence type="ECO:0000256" key="4">
    <source>
        <dbReference type="ARBA" id="ARBA00022448"/>
    </source>
</evidence>
<protein>
    <recommendedName>
        <fullName evidence="3">Flagellar FliJ protein</fullName>
    </recommendedName>
</protein>
<feature type="region of interest" description="Disordered" evidence="12">
    <location>
        <begin position="119"/>
        <end position="165"/>
    </location>
</feature>
<dbReference type="GO" id="GO:0009288">
    <property type="term" value="C:bacterial-type flagellum"/>
    <property type="evidence" value="ECO:0007669"/>
    <property type="project" value="InterPro"/>
</dbReference>
<keyword evidence="8" id="KW-0653">Protein transport</keyword>
<dbReference type="GO" id="GO:0071973">
    <property type="term" value="P:bacterial-type flagellum-dependent cell motility"/>
    <property type="evidence" value="ECO:0007669"/>
    <property type="project" value="InterPro"/>
</dbReference>
<evidence type="ECO:0000313" key="13">
    <source>
        <dbReference type="EMBL" id="OLO11321.1"/>
    </source>
</evidence>
<feature type="coiled-coil region" evidence="11">
    <location>
        <begin position="32"/>
        <end position="100"/>
    </location>
</feature>
<dbReference type="GO" id="GO:0003774">
    <property type="term" value="F:cytoskeletal motor activity"/>
    <property type="evidence" value="ECO:0007669"/>
    <property type="project" value="InterPro"/>
</dbReference>
<dbReference type="PANTHER" id="PTHR38786:SF1">
    <property type="entry name" value="FLAGELLAR FLIJ PROTEIN"/>
    <property type="match status" value="1"/>
</dbReference>
<keyword evidence="5" id="KW-1003">Cell membrane</keyword>
<proteinExistence type="inferred from homology"/>
<dbReference type="GO" id="GO:0044781">
    <property type="term" value="P:bacterial-type flagellum organization"/>
    <property type="evidence" value="ECO:0007669"/>
    <property type="project" value="UniProtKB-KW"/>
</dbReference>